<dbReference type="AlphaFoldDB" id="A0AAE3DZ12"/>
<gene>
    <name evidence="1" type="ORF">LKE05_07120</name>
</gene>
<sequence>MMNKEDLLKIFKNKNNRLICLILIIGVVLMAVASVDKNKKADVQPTAAVTSVEDEEKRLANILSQIDGAGEVSVMITYYSSSEKNIAYETKVSSREKEESEDKKAVMTDGEPMVVKEVYPKVRGVIVTADGGGNSAVRSAISEAVTASLDVPAHRICIFKKEVK</sequence>
<comment type="caution">
    <text evidence="1">The sequence shown here is derived from an EMBL/GenBank/DDBJ whole genome shotgun (WGS) entry which is preliminary data.</text>
</comment>
<accession>A0AAE3DZ12</accession>
<organism evidence="1 2">
    <name type="scientific">Hominilimicola fabiformis</name>
    <dbReference type="NCBI Taxonomy" id="2885356"/>
    <lineage>
        <taxon>Bacteria</taxon>
        <taxon>Bacillati</taxon>
        <taxon>Bacillota</taxon>
        <taxon>Clostridia</taxon>
        <taxon>Eubacteriales</taxon>
        <taxon>Oscillospiraceae</taxon>
        <taxon>Hominilimicola</taxon>
    </lineage>
</organism>
<evidence type="ECO:0000313" key="1">
    <source>
        <dbReference type="EMBL" id="MCC2210559.1"/>
    </source>
</evidence>
<dbReference type="RefSeq" id="WP_308456376.1">
    <property type="nucleotide sequence ID" value="NZ_JAJEQM010000008.1"/>
</dbReference>
<name>A0AAE3DZ12_9FIRM</name>
<dbReference type="Proteomes" id="UP001198242">
    <property type="component" value="Unassembled WGS sequence"/>
</dbReference>
<protein>
    <submittedName>
        <fullName evidence="1">Stage III sporulation protein AG</fullName>
    </submittedName>
</protein>
<dbReference type="EMBL" id="JAJEQM010000008">
    <property type="protein sequence ID" value="MCC2210559.1"/>
    <property type="molecule type" value="Genomic_DNA"/>
</dbReference>
<reference evidence="1 2" key="1">
    <citation type="submission" date="2021-10" db="EMBL/GenBank/DDBJ databases">
        <title>Anaerobic single-cell dispensing facilitates the cultivation of human gut bacteria.</title>
        <authorList>
            <person name="Afrizal A."/>
        </authorList>
    </citation>
    <scope>NUCLEOTIDE SEQUENCE [LARGE SCALE GENOMIC DNA]</scope>
    <source>
        <strain evidence="1 2">CLA-AA-H232</strain>
    </source>
</reference>
<keyword evidence="2" id="KW-1185">Reference proteome</keyword>
<evidence type="ECO:0000313" key="2">
    <source>
        <dbReference type="Proteomes" id="UP001198242"/>
    </source>
</evidence>
<proteinExistence type="predicted"/>